<feature type="domain" description="DUF4116" evidence="2">
    <location>
        <begin position="95"/>
        <end position="145"/>
    </location>
</feature>
<comment type="caution">
    <text evidence="3">The sequence shown here is derived from an EMBL/GenBank/DDBJ whole genome shotgun (WGS) entry which is preliminary data.</text>
</comment>
<evidence type="ECO:0000259" key="2">
    <source>
        <dbReference type="Pfam" id="PF13475"/>
    </source>
</evidence>
<evidence type="ECO:0000256" key="1">
    <source>
        <dbReference type="SAM" id="MobiDB-lite"/>
    </source>
</evidence>
<feature type="region of interest" description="Disordered" evidence="1">
    <location>
        <begin position="62"/>
        <end position="91"/>
    </location>
</feature>
<proteinExistence type="predicted"/>
<accession>A0AA36NGQ3</accession>
<organism evidence="3 4">
    <name type="scientific">Effrenium voratum</name>
    <dbReference type="NCBI Taxonomy" id="2562239"/>
    <lineage>
        <taxon>Eukaryota</taxon>
        <taxon>Sar</taxon>
        <taxon>Alveolata</taxon>
        <taxon>Dinophyceae</taxon>
        <taxon>Suessiales</taxon>
        <taxon>Symbiodiniaceae</taxon>
        <taxon>Effrenium</taxon>
    </lineage>
</organism>
<protein>
    <recommendedName>
        <fullName evidence="2">DUF4116 domain-containing protein</fullName>
    </recommendedName>
</protein>
<name>A0AA36NGQ3_9DINO</name>
<sequence>MAGSLISRTQSQGPKQGLKTISRLLDLLPGTPGASARKELRGDRQVVRAAVAQDGAALEYASEEMPGGPSLSGGHGAPGRPHSGASARGEELRSDHELVLAAVAQNGLALQYASKELRKDRAFVLKAVEKTRAWFLVNWAGPELRVDKDFQRRCVDTCSTGLVFTYYESYTAFTNMRSSFLATGASVPGGQAYERVMEQLRNRGDEGAATVWFDKVPAFGAFADAGRWLHPSEECGRDYSPVPPDSPGRHPMWRSKVESCAAESIPEVGSKHPCWCCHWIRKVRERHASRRRDLLHRVQHLQSSLGERTRSRIV</sequence>
<reference evidence="3" key="1">
    <citation type="submission" date="2023-08" db="EMBL/GenBank/DDBJ databases">
        <authorList>
            <person name="Chen Y."/>
            <person name="Shah S."/>
            <person name="Dougan E. K."/>
            <person name="Thang M."/>
            <person name="Chan C."/>
        </authorList>
    </citation>
    <scope>NUCLEOTIDE SEQUENCE</scope>
</reference>
<keyword evidence="4" id="KW-1185">Reference proteome</keyword>
<gene>
    <name evidence="3" type="ORF">EVOR1521_LOCUS25547</name>
</gene>
<dbReference type="Pfam" id="PF13475">
    <property type="entry name" value="DUF4116"/>
    <property type="match status" value="1"/>
</dbReference>
<dbReference type="AlphaFoldDB" id="A0AA36NGQ3"/>
<evidence type="ECO:0000313" key="3">
    <source>
        <dbReference type="EMBL" id="CAJ1402726.1"/>
    </source>
</evidence>
<dbReference type="EMBL" id="CAUJNA010003464">
    <property type="protein sequence ID" value="CAJ1402726.1"/>
    <property type="molecule type" value="Genomic_DNA"/>
</dbReference>
<evidence type="ECO:0000313" key="4">
    <source>
        <dbReference type="Proteomes" id="UP001178507"/>
    </source>
</evidence>
<dbReference type="InterPro" id="IPR025197">
    <property type="entry name" value="DUF4116"/>
</dbReference>
<dbReference type="Proteomes" id="UP001178507">
    <property type="component" value="Unassembled WGS sequence"/>
</dbReference>